<feature type="domain" description="HTH hxlR-type" evidence="4">
    <location>
        <begin position="17"/>
        <end position="117"/>
    </location>
</feature>
<dbReference type="InterPro" id="IPR001845">
    <property type="entry name" value="HTH_ArsR_DNA-bd_dom"/>
</dbReference>
<keyword evidence="1" id="KW-0805">Transcription regulation</keyword>
<dbReference type="PROSITE" id="PS51118">
    <property type="entry name" value="HTH_HXLR"/>
    <property type="match status" value="1"/>
</dbReference>
<dbReference type="GO" id="GO:0003677">
    <property type="term" value="F:DNA binding"/>
    <property type="evidence" value="ECO:0007669"/>
    <property type="project" value="UniProtKB-KW"/>
</dbReference>
<reference evidence="6" key="1">
    <citation type="submission" date="2020-07" db="EMBL/GenBank/DDBJ databases">
        <title>Description of Mycobacterium gordonae subsp. intergordonae subsp.nov. and Mycobacterium gordonae subsp. gordonae subsp. nov.</title>
        <authorList>
            <person name="Yu X."/>
        </authorList>
    </citation>
    <scope>NUCLEOTIDE SEQUENCE [LARGE SCALE GENOMIC DNA]</scope>
    <source>
        <strain evidence="6">24</strain>
    </source>
</reference>
<dbReference type="EMBL" id="CP059165">
    <property type="protein sequence ID" value="QLL05351.1"/>
    <property type="molecule type" value="Genomic_DNA"/>
</dbReference>
<dbReference type="SUPFAM" id="SSF46785">
    <property type="entry name" value="Winged helix' DNA-binding domain"/>
    <property type="match status" value="1"/>
</dbReference>
<dbReference type="RefSeq" id="WP_180913761.1">
    <property type="nucleotide sequence ID" value="NZ_CP059165.1"/>
</dbReference>
<sequence length="132" mass="14859">MASVDVSPLVSLRTEVGPLQEILASISNKWVATVFDLLTGTTELSYGELHRRSKGASRKMLSATLRDLVRDGLVQRRPETGSVPNRVYYRLSELGRSLVATLDGLREWADNHMELIDEARRTYYAPAEPRSR</sequence>
<dbReference type="Proteomes" id="UP000510682">
    <property type="component" value="Chromosome"/>
</dbReference>
<dbReference type="SMART" id="SM00418">
    <property type="entry name" value="HTH_ARSR"/>
    <property type="match status" value="1"/>
</dbReference>
<dbReference type="AlphaFoldDB" id="A0A7D6HLL0"/>
<evidence type="ECO:0000313" key="5">
    <source>
        <dbReference type="EMBL" id="QLL05351.1"/>
    </source>
</evidence>
<dbReference type="PANTHER" id="PTHR33204">
    <property type="entry name" value="TRANSCRIPTIONAL REGULATOR, MARR FAMILY"/>
    <property type="match status" value="1"/>
</dbReference>
<evidence type="ECO:0000256" key="1">
    <source>
        <dbReference type="ARBA" id="ARBA00023015"/>
    </source>
</evidence>
<dbReference type="GO" id="GO:0003700">
    <property type="term" value="F:DNA-binding transcription factor activity"/>
    <property type="evidence" value="ECO:0007669"/>
    <property type="project" value="InterPro"/>
</dbReference>
<dbReference type="PANTHER" id="PTHR33204:SF37">
    <property type="entry name" value="HTH-TYPE TRANSCRIPTIONAL REGULATOR YODB"/>
    <property type="match status" value="1"/>
</dbReference>
<keyword evidence="3" id="KW-0804">Transcription</keyword>
<proteinExistence type="predicted"/>
<dbReference type="InterPro" id="IPR036390">
    <property type="entry name" value="WH_DNA-bd_sf"/>
</dbReference>
<organism evidence="5 6">
    <name type="scientific">Mycobacterium vicinigordonae</name>
    <dbReference type="NCBI Taxonomy" id="1719132"/>
    <lineage>
        <taxon>Bacteria</taxon>
        <taxon>Bacillati</taxon>
        <taxon>Actinomycetota</taxon>
        <taxon>Actinomycetes</taxon>
        <taxon>Mycobacteriales</taxon>
        <taxon>Mycobacteriaceae</taxon>
        <taxon>Mycobacterium</taxon>
    </lineage>
</organism>
<evidence type="ECO:0000313" key="6">
    <source>
        <dbReference type="Proteomes" id="UP000510682"/>
    </source>
</evidence>
<protein>
    <submittedName>
        <fullName evidence="5">Helix-turn-helix transcriptional regulator</fullName>
    </submittedName>
</protein>
<dbReference type="InterPro" id="IPR002577">
    <property type="entry name" value="HTH_HxlR"/>
</dbReference>
<keyword evidence="2" id="KW-0238">DNA-binding</keyword>
<dbReference type="Pfam" id="PF01638">
    <property type="entry name" value="HxlR"/>
    <property type="match status" value="1"/>
</dbReference>
<dbReference type="KEGG" id="mgor:H0P51_15850"/>
<evidence type="ECO:0000256" key="2">
    <source>
        <dbReference type="ARBA" id="ARBA00023125"/>
    </source>
</evidence>
<dbReference type="Gene3D" id="1.10.10.10">
    <property type="entry name" value="Winged helix-like DNA-binding domain superfamily/Winged helix DNA-binding domain"/>
    <property type="match status" value="1"/>
</dbReference>
<reference evidence="6" key="3">
    <citation type="submission" date="2023-07" db="EMBL/GenBank/DDBJ databases">
        <title>Description of Mycobacterium gordonae subsp. intergordonae subsp.nov. and Mycobacterium gordonae subsp. gordonae subsp. nov.</title>
        <authorList>
            <person name="Huang H."/>
        </authorList>
    </citation>
    <scope>NUCLEOTIDE SEQUENCE [LARGE SCALE GENOMIC DNA]</scope>
    <source>
        <strain evidence="6">24</strain>
    </source>
</reference>
<gene>
    <name evidence="5" type="ORF">H0P51_15850</name>
</gene>
<evidence type="ECO:0000259" key="4">
    <source>
        <dbReference type="PROSITE" id="PS51118"/>
    </source>
</evidence>
<keyword evidence="6" id="KW-1185">Reference proteome</keyword>
<accession>A0A7D6HLL0</accession>
<dbReference type="InterPro" id="IPR036388">
    <property type="entry name" value="WH-like_DNA-bd_sf"/>
</dbReference>
<name>A0A7D6HLL0_9MYCO</name>
<evidence type="ECO:0000256" key="3">
    <source>
        <dbReference type="ARBA" id="ARBA00023163"/>
    </source>
</evidence>
<reference evidence="5 6" key="2">
    <citation type="submission" date="2020-07" db="EMBL/GenBank/DDBJ databases">
        <authorList>
            <person name="Yu X."/>
        </authorList>
    </citation>
    <scope>NUCLEOTIDE SEQUENCE [LARGE SCALE GENOMIC DNA]</scope>
    <source>
        <strain evidence="6">24</strain>
    </source>
</reference>